<protein>
    <submittedName>
        <fullName evidence="1">Uncharacterized protein</fullName>
    </submittedName>
</protein>
<gene>
    <name evidence="1" type="ORF">SAMN05414137_12032</name>
</gene>
<name>A0A1H7WAD7_STRJI</name>
<organism evidence="1 2">
    <name type="scientific">Streptacidiphilus jiangxiensis</name>
    <dbReference type="NCBI Taxonomy" id="235985"/>
    <lineage>
        <taxon>Bacteria</taxon>
        <taxon>Bacillati</taxon>
        <taxon>Actinomycetota</taxon>
        <taxon>Actinomycetes</taxon>
        <taxon>Kitasatosporales</taxon>
        <taxon>Streptomycetaceae</taxon>
        <taxon>Streptacidiphilus</taxon>
    </lineage>
</organism>
<accession>A0A1H7WAD7</accession>
<dbReference type="Proteomes" id="UP000183015">
    <property type="component" value="Unassembled WGS sequence"/>
</dbReference>
<proteinExistence type="predicted"/>
<dbReference type="AlphaFoldDB" id="A0A1H7WAD7"/>
<sequence>MYAVNRLRDPKFHGFRIQVLPHPLDQVAHAAVTEYTDADPSTRRAILDALTPRAAGVLSVYGERAAALAVRGCDTELLRAAGIAVGMADARLEDYRDNLIVLAALTHSAGLLQTTQEQLFDQIEAMVPPRVLARFRRYTADGPLTLRSMGLRACGDGPTFRYR</sequence>
<dbReference type="RefSeq" id="WP_052438641.1">
    <property type="nucleotide sequence ID" value="NZ_BBPN01000011.1"/>
</dbReference>
<reference evidence="2" key="1">
    <citation type="submission" date="2016-10" db="EMBL/GenBank/DDBJ databases">
        <authorList>
            <person name="Varghese N."/>
        </authorList>
    </citation>
    <scope>NUCLEOTIDE SEQUENCE [LARGE SCALE GENOMIC DNA]</scope>
    <source>
        <strain evidence="2">DSM 45096 / BCRC 16803 / CGMCC 4.1857 / CIP 109030 / JCM 12277 / KCTC 19219 / NBRC 100920 / 33214</strain>
    </source>
</reference>
<evidence type="ECO:0000313" key="1">
    <source>
        <dbReference type="EMBL" id="SEM18451.1"/>
    </source>
</evidence>
<evidence type="ECO:0000313" key="2">
    <source>
        <dbReference type="Proteomes" id="UP000183015"/>
    </source>
</evidence>
<dbReference type="EMBL" id="FOAZ01000020">
    <property type="protein sequence ID" value="SEM18451.1"/>
    <property type="molecule type" value="Genomic_DNA"/>
</dbReference>
<keyword evidence="2" id="KW-1185">Reference proteome</keyword>
<dbReference type="OrthoDB" id="4330270at2"/>